<dbReference type="SUPFAM" id="SSF81324">
    <property type="entry name" value="Voltage-gated potassium channels"/>
    <property type="match status" value="1"/>
</dbReference>
<feature type="transmembrane region" description="Helical" evidence="1">
    <location>
        <begin position="135"/>
        <end position="156"/>
    </location>
</feature>
<proteinExistence type="predicted"/>
<dbReference type="RefSeq" id="WP_377764903.1">
    <property type="nucleotide sequence ID" value="NZ_JBHULB010000005.1"/>
</dbReference>
<dbReference type="SUPFAM" id="SSF53850">
    <property type="entry name" value="Periplasmic binding protein-like II"/>
    <property type="match status" value="1"/>
</dbReference>
<dbReference type="PANTHER" id="PTHR18966">
    <property type="entry name" value="IONOTROPIC GLUTAMATE RECEPTOR"/>
    <property type="match status" value="1"/>
</dbReference>
<evidence type="ECO:0000259" key="2">
    <source>
        <dbReference type="SMART" id="SM00062"/>
    </source>
</evidence>
<comment type="caution">
    <text evidence="3">The sequence shown here is derived from an EMBL/GenBank/DDBJ whole genome shotgun (WGS) entry which is preliminary data.</text>
</comment>
<protein>
    <submittedName>
        <fullName evidence="3">Transporter substrate-binding domain-containing protein</fullName>
    </submittedName>
</protein>
<sequence>MKRLSLVFVCLFSLIKVSSQDLKDTLTVAYAPAPPFIIEDGELLEGINIWLWRRVAEDLEIPYKIKTMPFSDMLGALKAGEVDVSINPLTITSDRIKEIGFTRSFFASHSTVAVAEKSSFQKIRQFLGAFLHMNFLRGFLLLFIILLFFGFLTWLFERKHNPDDFRPGQKGIWDGLWWSVVTLTTVGYGDKAPKTRWGKVAGLGLMLSGLLFVSGLTASIASSLTVNQLTENIENFDEFKERRVGTVKSSSSYDFLRVHFFKEINQYPSVIPGLEDLKNQKIEAFIYDEPILKYRIRKDSTLNELQLLPIKFDVQFYAFGIKKDSLDLQKRISQRILEIIETTEWEVVLAEYGLTEI</sequence>
<dbReference type="SMART" id="SM00062">
    <property type="entry name" value="PBPb"/>
    <property type="match status" value="1"/>
</dbReference>
<dbReference type="EMBL" id="JBHULB010000005">
    <property type="protein sequence ID" value="MFD2585504.1"/>
    <property type="molecule type" value="Genomic_DNA"/>
</dbReference>
<feature type="transmembrane region" description="Helical" evidence="1">
    <location>
        <begin position="200"/>
        <end position="221"/>
    </location>
</feature>
<dbReference type="InterPro" id="IPR015683">
    <property type="entry name" value="Ionotropic_Glu_rcpt"/>
</dbReference>
<accession>A0ABW5MV61</accession>
<dbReference type="Gene3D" id="3.40.190.10">
    <property type="entry name" value="Periplasmic binding protein-like II"/>
    <property type="match status" value="2"/>
</dbReference>
<dbReference type="Proteomes" id="UP001597526">
    <property type="component" value="Unassembled WGS sequence"/>
</dbReference>
<dbReference type="PRINTS" id="PR00169">
    <property type="entry name" value="KCHANNEL"/>
</dbReference>
<dbReference type="Pfam" id="PF07885">
    <property type="entry name" value="Ion_trans_2"/>
    <property type="match status" value="1"/>
</dbReference>
<keyword evidence="1" id="KW-0472">Membrane</keyword>
<organism evidence="3 4">
    <name type="scientific">Croceitalea marina</name>
    <dbReference type="NCBI Taxonomy" id="1775166"/>
    <lineage>
        <taxon>Bacteria</taxon>
        <taxon>Pseudomonadati</taxon>
        <taxon>Bacteroidota</taxon>
        <taxon>Flavobacteriia</taxon>
        <taxon>Flavobacteriales</taxon>
        <taxon>Flavobacteriaceae</taxon>
        <taxon>Croceitalea</taxon>
    </lineage>
</organism>
<evidence type="ECO:0000313" key="4">
    <source>
        <dbReference type="Proteomes" id="UP001597526"/>
    </source>
</evidence>
<evidence type="ECO:0000256" key="1">
    <source>
        <dbReference type="SAM" id="Phobius"/>
    </source>
</evidence>
<name>A0ABW5MV61_9FLAO</name>
<feature type="domain" description="Solute-binding protein family 3/N-terminal" evidence="2">
    <location>
        <begin position="25"/>
        <end position="356"/>
    </location>
</feature>
<gene>
    <name evidence="3" type="ORF">ACFSQJ_01105</name>
</gene>
<dbReference type="InterPro" id="IPR013099">
    <property type="entry name" value="K_chnl_dom"/>
</dbReference>
<keyword evidence="1" id="KW-1133">Transmembrane helix</keyword>
<reference evidence="4" key="1">
    <citation type="journal article" date="2019" name="Int. J. Syst. Evol. Microbiol.">
        <title>The Global Catalogue of Microorganisms (GCM) 10K type strain sequencing project: providing services to taxonomists for standard genome sequencing and annotation.</title>
        <authorList>
            <consortium name="The Broad Institute Genomics Platform"/>
            <consortium name="The Broad Institute Genome Sequencing Center for Infectious Disease"/>
            <person name="Wu L."/>
            <person name="Ma J."/>
        </authorList>
    </citation>
    <scope>NUCLEOTIDE SEQUENCE [LARGE SCALE GENOMIC DNA]</scope>
    <source>
        <strain evidence="4">KCTC 52368</strain>
    </source>
</reference>
<dbReference type="InterPro" id="IPR001638">
    <property type="entry name" value="Solute-binding_3/MltF_N"/>
</dbReference>
<evidence type="ECO:0000313" key="3">
    <source>
        <dbReference type="EMBL" id="MFD2585504.1"/>
    </source>
</evidence>
<dbReference type="Pfam" id="PF00497">
    <property type="entry name" value="SBP_bac_3"/>
    <property type="match status" value="1"/>
</dbReference>
<keyword evidence="4" id="KW-1185">Reference proteome</keyword>
<dbReference type="Gene3D" id="1.10.287.70">
    <property type="match status" value="1"/>
</dbReference>
<keyword evidence="1" id="KW-0812">Transmembrane</keyword>